<organism evidence="2 3">
    <name type="scientific">Belliella aquatica</name>
    <dbReference type="NCBI Taxonomy" id="1323734"/>
    <lineage>
        <taxon>Bacteria</taxon>
        <taxon>Pseudomonadati</taxon>
        <taxon>Bacteroidota</taxon>
        <taxon>Cytophagia</taxon>
        <taxon>Cytophagales</taxon>
        <taxon>Cyclobacteriaceae</taxon>
        <taxon>Belliella</taxon>
    </lineage>
</organism>
<name>A0ABQ1MR83_9BACT</name>
<feature type="transmembrane region" description="Helical" evidence="1">
    <location>
        <begin position="22"/>
        <end position="42"/>
    </location>
</feature>
<feature type="transmembrane region" description="Helical" evidence="1">
    <location>
        <begin position="63"/>
        <end position="81"/>
    </location>
</feature>
<sequence>MWEYCDTFIVNINIDYHLQAQFYMYSFFLYLMSGLYVFAGVMHFLKPKMYLRIIPPYIPNPKLMNLLAGAFEILFGLGLLFSETRAYAAFGIIILLIAVFPANLYMYQKGARGIPKWALLLRLPLQFGLIAWAYLYT</sequence>
<proteinExistence type="predicted"/>
<keyword evidence="1" id="KW-1133">Transmembrane helix</keyword>
<accession>A0ABQ1MR83</accession>
<keyword evidence="1" id="KW-0472">Membrane</keyword>
<dbReference type="PANTHER" id="PTHR36974:SF1">
    <property type="entry name" value="DOXX FAMILY MEMBRANE PROTEIN"/>
    <property type="match status" value="1"/>
</dbReference>
<reference evidence="3" key="1">
    <citation type="journal article" date="2019" name="Int. J. Syst. Evol. Microbiol.">
        <title>The Global Catalogue of Microorganisms (GCM) 10K type strain sequencing project: providing services to taxonomists for standard genome sequencing and annotation.</title>
        <authorList>
            <consortium name="The Broad Institute Genomics Platform"/>
            <consortium name="The Broad Institute Genome Sequencing Center for Infectious Disease"/>
            <person name="Wu L."/>
            <person name="Ma J."/>
        </authorList>
    </citation>
    <scope>NUCLEOTIDE SEQUENCE [LARGE SCALE GENOMIC DNA]</scope>
    <source>
        <strain evidence="3">CGMCC 1.12479</strain>
    </source>
</reference>
<evidence type="ECO:0000313" key="2">
    <source>
        <dbReference type="EMBL" id="GGC45453.1"/>
    </source>
</evidence>
<evidence type="ECO:0008006" key="4">
    <source>
        <dbReference type="Google" id="ProtNLM"/>
    </source>
</evidence>
<dbReference type="PANTHER" id="PTHR36974">
    <property type="entry name" value="MEMBRANE PROTEIN-RELATED"/>
    <property type="match status" value="1"/>
</dbReference>
<dbReference type="Proteomes" id="UP000635885">
    <property type="component" value="Unassembled WGS sequence"/>
</dbReference>
<feature type="transmembrane region" description="Helical" evidence="1">
    <location>
        <begin position="119"/>
        <end position="136"/>
    </location>
</feature>
<dbReference type="EMBL" id="BMFD01000009">
    <property type="protein sequence ID" value="GGC45453.1"/>
    <property type="molecule type" value="Genomic_DNA"/>
</dbReference>
<keyword evidence="1" id="KW-0812">Transmembrane</keyword>
<evidence type="ECO:0000313" key="3">
    <source>
        <dbReference type="Proteomes" id="UP000635885"/>
    </source>
</evidence>
<feature type="transmembrane region" description="Helical" evidence="1">
    <location>
        <begin position="87"/>
        <end position="107"/>
    </location>
</feature>
<protein>
    <recommendedName>
        <fullName evidence="4">DoxX family protein</fullName>
    </recommendedName>
</protein>
<keyword evidence="3" id="KW-1185">Reference proteome</keyword>
<gene>
    <name evidence="2" type="ORF">GCM10010993_25030</name>
</gene>
<evidence type="ECO:0000256" key="1">
    <source>
        <dbReference type="SAM" id="Phobius"/>
    </source>
</evidence>
<comment type="caution">
    <text evidence="2">The sequence shown here is derived from an EMBL/GenBank/DDBJ whole genome shotgun (WGS) entry which is preliminary data.</text>
</comment>